<keyword evidence="4 7" id="KW-0812">Transmembrane</keyword>
<evidence type="ECO:0000256" key="6">
    <source>
        <dbReference type="ARBA" id="ARBA00023136"/>
    </source>
</evidence>
<reference evidence="8 9" key="1">
    <citation type="submission" date="2018-01" db="EMBL/GenBank/DDBJ databases">
        <title>Metagenomic assembled genomes from two thermal pools in the Uzon Caldera, Kamchatka, Russia.</title>
        <authorList>
            <person name="Wilkins L."/>
            <person name="Ettinger C."/>
        </authorList>
    </citation>
    <scope>NUCLEOTIDE SEQUENCE [LARGE SCALE GENOMIC DNA]</scope>
    <source>
        <strain evidence="8">ZAV-02</strain>
    </source>
</reference>
<gene>
    <name evidence="8" type="ORF">C0184_15655</name>
</gene>
<evidence type="ECO:0000313" key="8">
    <source>
        <dbReference type="EMBL" id="PMP73863.1"/>
    </source>
</evidence>
<proteinExistence type="inferred from homology"/>
<keyword evidence="6 7" id="KW-0472">Membrane</keyword>
<evidence type="ECO:0000256" key="4">
    <source>
        <dbReference type="ARBA" id="ARBA00022692"/>
    </source>
</evidence>
<evidence type="ECO:0000256" key="1">
    <source>
        <dbReference type="ARBA" id="ARBA00004651"/>
    </source>
</evidence>
<dbReference type="Proteomes" id="UP000243376">
    <property type="component" value="Unassembled WGS sequence"/>
</dbReference>
<comment type="caution">
    <text evidence="8">The sequence shown here is derived from an EMBL/GenBank/DDBJ whole genome shotgun (WGS) entry which is preliminary data.</text>
</comment>
<dbReference type="PANTHER" id="PTHR33884">
    <property type="entry name" value="UPF0410 PROTEIN YMGE"/>
    <property type="match status" value="1"/>
</dbReference>
<feature type="transmembrane region" description="Helical" evidence="7">
    <location>
        <begin position="6"/>
        <end position="23"/>
    </location>
</feature>
<comment type="similarity">
    <text evidence="2">Belongs to the UPF0410 family.</text>
</comment>
<evidence type="ECO:0000313" key="9">
    <source>
        <dbReference type="Proteomes" id="UP000243376"/>
    </source>
</evidence>
<protein>
    <submittedName>
        <fullName evidence="8">GlsB/YeaQ/YmgE family stress response membrane protein</fullName>
    </submittedName>
</protein>
<comment type="subcellular location">
    <subcellularLocation>
        <location evidence="1">Cell membrane</location>
        <topology evidence="1">Multi-pass membrane protein</topology>
    </subcellularLocation>
</comment>
<name>A0A2J6WT94_9CHLR</name>
<dbReference type="EMBL" id="PNIQ01001049">
    <property type="protein sequence ID" value="PMP73863.1"/>
    <property type="molecule type" value="Genomic_DNA"/>
</dbReference>
<evidence type="ECO:0000256" key="2">
    <source>
        <dbReference type="ARBA" id="ARBA00011006"/>
    </source>
</evidence>
<organism evidence="8 9">
    <name type="scientific">Chloroflexus aggregans</name>
    <dbReference type="NCBI Taxonomy" id="152260"/>
    <lineage>
        <taxon>Bacteria</taxon>
        <taxon>Bacillati</taxon>
        <taxon>Chloroflexota</taxon>
        <taxon>Chloroflexia</taxon>
        <taxon>Chloroflexales</taxon>
        <taxon>Chloroflexineae</taxon>
        <taxon>Chloroflexaceae</taxon>
        <taxon>Chloroflexus</taxon>
    </lineage>
</organism>
<dbReference type="InterPro" id="IPR007341">
    <property type="entry name" value="Transgly_assoc"/>
</dbReference>
<feature type="transmembrane region" description="Helical" evidence="7">
    <location>
        <begin position="61"/>
        <end position="83"/>
    </location>
</feature>
<evidence type="ECO:0000256" key="5">
    <source>
        <dbReference type="ARBA" id="ARBA00022989"/>
    </source>
</evidence>
<keyword evidence="3" id="KW-1003">Cell membrane</keyword>
<accession>A0A2J6WT94</accession>
<sequence length="86" mass="8632">MTLDPGGIIAWLLVGLIAGWLAGKVTGSSRGLVSDLVLGLIGAFVGGFIFGLLGISGNAGFFGSIVVATIGAVILISLSRVIYGKR</sequence>
<keyword evidence="5 7" id="KW-1133">Transmembrane helix</keyword>
<feature type="transmembrane region" description="Helical" evidence="7">
    <location>
        <begin position="35"/>
        <end position="55"/>
    </location>
</feature>
<evidence type="ECO:0000256" key="7">
    <source>
        <dbReference type="SAM" id="Phobius"/>
    </source>
</evidence>
<dbReference type="AlphaFoldDB" id="A0A2J6WT94"/>
<dbReference type="PANTHER" id="PTHR33884:SF3">
    <property type="entry name" value="UPF0410 PROTEIN YMGE"/>
    <property type="match status" value="1"/>
</dbReference>
<dbReference type="Pfam" id="PF04226">
    <property type="entry name" value="Transgly_assoc"/>
    <property type="match status" value="1"/>
</dbReference>
<evidence type="ECO:0000256" key="3">
    <source>
        <dbReference type="ARBA" id="ARBA00022475"/>
    </source>
</evidence>
<dbReference type="GO" id="GO:0005886">
    <property type="term" value="C:plasma membrane"/>
    <property type="evidence" value="ECO:0007669"/>
    <property type="project" value="UniProtKB-SubCell"/>
</dbReference>